<organism evidence="1">
    <name type="scientific">Homalodisca liturata</name>
    <dbReference type="NCBI Taxonomy" id="320908"/>
    <lineage>
        <taxon>Eukaryota</taxon>
        <taxon>Metazoa</taxon>
        <taxon>Ecdysozoa</taxon>
        <taxon>Arthropoda</taxon>
        <taxon>Hexapoda</taxon>
        <taxon>Insecta</taxon>
        <taxon>Pterygota</taxon>
        <taxon>Neoptera</taxon>
        <taxon>Paraneoptera</taxon>
        <taxon>Hemiptera</taxon>
        <taxon>Auchenorrhyncha</taxon>
        <taxon>Membracoidea</taxon>
        <taxon>Cicadellidae</taxon>
        <taxon>Cicadellinae</taxon>
        <taxon>Proconiini</taxon>
        <taxon>Homalodisca</taxon>
    </lineage>
</organism>
<accession>A0A1B6I756</accession>
<feature type="non-terminal residue" evidence="1">
    <location>
        <position position="1"/>
    </location>
</feature>
<sequence>NDRKYSCEVGQDSFEDGTAVCEIGADVREGDVGYGVFEYQVYVDDDMDDVDNDSISLEPFGFTIFDFVRPVPVGRLPDRSRSLQVCLDCKMADAASRIIGTTNLSLTADKNSLSMAGVYGGVPIGIEATMKYSGATT</sequence>
<dbReference type="EMBL" id="GECU01024930">
    <property type="protein sequence ID" value="JAS82776.1"/>
    <property type="molecule type" value="Transcribed_RNA"/>
</dbReference>
<reference evidence="1" key="1">
    <citation type="submission" date="2015-11" db="EMBL/GenBank/DDBJ databases">
        <title>De novo transcriptome assembly of four potential Pierce s Disease insect vectors from Arizona vineyards.</title>
        <authorList>
            <person name="Tassone E.E."/>
        </authorList>
    </citation>
    <scope>NUCLEOTIDE SEQUENCE</scope>
</reference>
<protein>
    <submittedName>
        <fullName evidence="1">Uncharacterized protein</fullName>
    </submittedName>
</protein>
<dbReference type="AlphaFoldDB" id="A0A1B6I756"/>
<gene>
    <name evidence="1" type="ORF">g.58024</name>
</gene>
<evidence type="ECO:0000313" key="1">
    <source>
        <dbReference type="EMBL" id="JAS82776.1"/>
    </source>
</evidence>
<name>A0A1B6I756_9HEMI</name>
<proteinExistence type="predicted"/>
<feature type="non-terminal residue" evidence="1">
    <location>
        <position position="137"/>
    </location>
</feature>